<dbReference type="SUPFAM" id="SSF48371">
    <property type="entry name" value="ARM repeat"/>
    <property type="match status" value="1"/>
</dbReference>
<dbReference type="InterPro" id="IPR016024">
    <property type="entry name" value="ARM-type_fold"/>
</dbReference>
<dbReference type="InParanoid" id="A0A067LY28"/>
<dbReference type="PANTHER" id="PTHR15430:SF1">
    <property type="entry name" value="GLOMULIN"/>
    <property type="match status" value="1"/>
</dbReference>
<dbReference type="GO" id="GO:0055105">
    <property type="term" value="F:ubiquitin-protein transferase inhibitor activity"/>
    <property type="evidence" value="ECO:0007669"/>
    <property type="project" value="TreeGrafter"/>
</dbReference>
<gene>
    <name evidence="1" type="ORF">BOTBODRAFT_59496</name>
</gene>
<name>A0A067LY28_BOTB1</name>
<dbReference type="HOGENOM" id="CLU_486667_0_0_1"/>
<organism evidence="1 2">
    <name type="scientific">Botryobasidium botryosum (strain FD-172 SS1)</name>
    <dbReference type="NCBI Taxonomy" id="930990"/>
    <lineage>
        <taxon>Eukaryota</taxon>
        <taxon>Fungi</taxon>
        <taxon>Dikarya</taxon>
        <taxon>Basidiomycota</taxon>
        <taxon>Agaricomycotina</taxon>
        <taxon>Agaricomycetes</taxon>
        <taxon>Cantharellales</taxon>
        <taxon>Botryobasidiaceae</taxon>
        <taxon>Botryobasidium</taxon>
    </lineage>
</organism>
<dbReference type="PANTHER" id="PTHR15430">
    <property type="entry name" value="GLOMULIN"/>
    <property type="match status" value="1"/>
</dbReference>
<sequence length="563" mass="62321">MATLQQKDSEETNALYEKLRTSDGDALDKVIVDAITSALETGALDSVFDGIRKFFSERSSSVVDPPQLSVLDLLPFIRRSMPLEGHFTQDLVNLIGEYASPREILVAVEEALEHIRSVAESEEEGEDEHHDSTAQELILLMSLSALSIPRQPLRRRTHSGLLAAYVTPISDTIECISTTVPEEEKGRLIIASVSDLIIGLAQWAKDVPDSEDAQKCRRILNDLLLRTLSVLVNYVNSALAERKFEDAQPKLTVQSRASHTKTDWVEGAKSMQKAVQAWSDVNSGPGDIFNMARSPIYGVGVLTLIAHSKWDIDVSAFASVLPTLIASFSFVVDESLALLITFTYQRSSMYALSDENAQLLIPALSSLASQSPDSQTRYIAFRIISQILSRSKPEFRLYLVRELLTDCPIPQMRSAAVGLAKEAVLDAFKVDDRGVLAMILPQLAPSILRHDPPDMFDPLNYPGLSDFLESPEPSRLTECLGFYYVVIQRDTSNLTGIRNAAQIRDTEKEFLAPLRTALRLWQEEINDSTAPQPAMMRLFSLEMALEKVDESLAALVDPGVRGA</sequence>
<proteinExistence type="predicted"/>
<dbReference type="OrthoDB" id="5396786at2759"/>
<evidence type="ECO:0000313" key="2">
    <source>
        <dbReference type="Proteomes" id="UP000027195"/>
    </source>
</evidence>
<protein>
    <submittedName>
        <fullName evidence="1">Uncharacterized protein</fullName>
    </submittedName>
</protein>
<dbReference type="InterPro" id="IPR019516">
    <property type="entry name" value="Glomulin/ALF4"/>
</dbReference>
<dbReference type="Proteomes" id="UP000027195">
    <property type="component" value="Unassembled WGS sequence"/>
</dbReference>
<dbReference type="GO" id="GO:0005737">
    <property type="term" value="C:cytoplasm"/>
    <property type="evidence" value="ECO:0007669"/>
    <property type="project" value="TreeGrafter"/>
</dbReference>
<dbReference type="EMBL" id="KL198094">
    <property type="protein sequence ID" value="KDQ08144.1"/>
    <property type="molecule type" value="Genomic_DNA"/>
</dbReference>
<dbReference type="Pfam" id="PF08568">
    <property type="entry name" value="Kinetochor_Ybp2"/>
    <property type="match status" value="1"/>
</dbReference>
<keyword evidence="2" id="KW-1185">Reference proteome</keyword>
<evidence type="ECO:0000313" key="1">
    <source>
        <dbReference type="EMBL" id="KDQ08144.1"/>
    </source>
</evidence>
<dbReference type="InterPro" id="IPR013877">
    <property type="entry name" value="YAP-bd/ALF4/Glomulin"/>
</dbReference>
<dbReference type="STRING" id="930990.A0A067LY28"/>
<dbReference type="AlphaFoldDB" id="A0A067LY28"/>
<reference evidence="2" key="1">
    <citation type="journal article" date="2014" name="Proc. Natl. Acad. Sci. U.S.A.">
        <title>Extensive sampling of basidiomycete genomes demonstrates inadequacy of the white-rot/brown-rot paradigm for wood decay fungi.</title>
        <authorList>
            <person name="Riley R."/>
            <person name="Salamov A.A."/>
            <person name="Brown D.W."/>
            <person name="Nagy L.G."/>
            <person name="Floudas D."/>
            <person name="Held B.W."/>
            <person name="Levasseur A."/>
            <person name="Lombard V."/>
            <person name="Morin E."/>
            <person name="Otillar R."/>
            <person name="Lindquist E.A."/>
            <person name="Sun H."/>
            <person name="LaButti K.M."/>
            <person name="Schmutz J."/>
            <person name="Jabbour D."/>
            <person name="Luo H."/>
            <person name="Baker S.E."/>
            <person name="Pisabarro A.G."/>
            <person name="Walton J.D."/>
            <person name="Blanchette R.A."/>
            <person name="Henrissat B."/>
            <person name="Martin F."/>
            <person name="Cullen D."/>
            <person name="Hibbett D.S."/>
            <person name="Grigoriev I.V."/>
        </authorList>
    </citation>
    <scope>NUCLEOTIDE SEQUENCE [LARGE SCALE GENOMIC DNA]</scope>
    <source>
        <strain evidence="2">FD-172 SS1</strain>
    </source>
</reference>
<accession>A0A067LY28</accession>